<keyword evidence="4" id="KW-1185">Reference proteome</keyword>
<evidence type="ECO:0000256" key="1">
    <source>
        <dbReference type="ARBA" id="ARBA00038128"/>
    </source>
</evidence>
<proteinExistence type="inferred from homology"/>
<dbReference type="PANTHER" id="PTHR43433">
    <property type="entry name" value="HYDROLASE, ALPHA/BETA FOLD FAMILY PROTEIN"/>
    <property type="match status" value="1"/>
</dbReference>
<organism evidence="3 4">
    <name type="scientific">Terriglobus saanensis (strain ATCC BAA-1853 / DSM 23119 / SP1PR4)</name>
    <dbReference type="NCBI Taxonomy" id="401053"/>
    <lineage>
        <taxon>Bacteria</taxon>
        <taxon>Pseudomonadati</taxon>
        <taxon>Acidobacteriota</taxon>
        <taxon>Terriglobia</taxon>
        <taxon>Terriglobales</taxon>
        <taxon>Acidobacteriaceae</taxon>
        <taxon>Terriglobus</taxon>
    </lineage>
</organism>
<dbReference type="Pfam" id="PF00561">
    <property type="entry name" value="Abhydrolase_1"/>
    <property type="match status" value="1"/>
</dbReference>
<dbReference type="OrthoDB" id="9773293at2"/>
<dbReference type="PRINTS" id="PR00412">
    <property type="entry name" value="EPOXHYDRLASE"/>
</dbReference>
<dbReference type="Gene3D" id="3.40.50.1820">
    <property type="entry name" value="alpha/beta hydrolase"/>
    <property type="match status" value="1"/>
</dbReference>
<dbReference type="InterPro" id="IPR000639">
    <property type="entry name" value="Epox_hydrolase-like"/>
</dbReference>
<accession>E8V233</accession>
<evidence type="ECO:0000313" key="3">
    <source>
        <dbReference type="EMBL" id="ADV84590.1"/>
    </source>
</evidence>
<dbReference type="FunFam" id="3.40.50.1820:FF:000205">
    <property type="entry name" value="Non-haem bromoperoxidase BPO-A2"/>
    <property type="match status" value="1"/>
</dbReference>
<dbReference type="PRINTS" id="PR00111">
    <property type="entry name" value="ABHYDROLASE"/>
</dbReference>
<dbReference type="InterPro" id="IPR050471">
    <property type="entry name" value="AB_hydrolase"/>
</dbReference>
<evidence type="ECO:0000313" key="4">
    <source>
        <dbReference type="Proteomes" id="UP000006844"/>
    </source>
</evidence>
<dbReference type="GO" id="GO:0016787">
    <property type="term" value="F:hydrolase activity"/>
    <property type="evidence" value="ECO:0007669"/>
    <property type="project" value="UniProtKB-KW"/>
</dbReference>
<dbReference type="EMBL" id="CP002467">
    <property type="protein sequence ID" value="ADV84590.1"/>
    <property type="molecule type" value="Genomic_DNA"/>
</dbReference>
<sequence length="273" mass="30051">MPYIETQDESEIYFSDWGEGEPVVLIHGWPLDSTSWEYQARFLADNGYRVIAYDRRGFGRSERPYDGYDYDSLTSDLNDLLEALDLTGVTLVGFSMGGGEVARYLGTYGSERVAKAVFVGAVTPFLLKTEDNPGGVDQSVFDGVLEGLQKDRFAFTTEFAKGFYGRTLLNHGVSDEVLHWHFLQAASASPVATIECAKAWSSTDFREDLAKIDVPTLVLHGTGDKTVPIDVSGRRTAALVPGAVLIEYEGEPHGFTATIPDQLNEDLLAFLRS</sequence>
<dbReference type="eggNOG" id="COG2267">
    <property type="taxonomic scope" value="Bacteria"/>
</dbReference>
<dbReference type="KEGG" id="tsa:AciPR4_3841"/>
<dbReference type="PANTHER" id="PTHR43433:SF4">
    <property type="entry name" value="NON-HEME CHLOROPEROXIDASE-RELATED"/>
    <property type="match status" value="1"/>
</dbReference>
<protein>
    <submittedName>
        <fullName evidence="3">Alpha/beta hydrolase fold protein</fullName>
    </submittedName>
</protein>
<dbReference type="AlphaFoldDB" id="E8V233"/>
<evidence type="ECO:0000259" key="2">
    <source>
        <dbReference type="Pfam" id="PF00561"/>
    </source>
</evidence>
<dbReference type="RefSeq" id="WP_013570320.1">
    <property type="nucleotide sequence ID" value="NC_014963.1"/>
</dbReference>
<dbReference type="InterPro" id="IPR029058">
    <property type="entry name" value="AB_hydrolase_fold"/>
</dbReference>
<keyword evidence="3" id="KW-0378">Hydrolase</keyword>
<gene>
    <name evidence="3" type="ordered locus">AciPR4_3841</name>
</gene>
<dbReference type="InterPro" id="IPR000073">
    <property type="entry name" value="AB_hydrolase_1"/>
</dbReference>
<dbReference type="HOGENOM" id="CLU_020336_12_3_0"/>
<dbReference type="MEROPS" id="S33.B15"/>
<dbReference type="STRING" id="401053.AciPR4_3841"/>
<feature type="domain" description="AB hydrolase-1" evidence="2">
    <location>
        <begin position="22"/>
        <end position="249"/>
    </location>
</feature>
<dbReference type="Proteomes" id="UP000006844">
    <property type="component" value="Chromosome"/>
</dbReference>
<reference evidence="3 4" key="1">
    <citation type="journal article" date="2012" name="Stand. Genomic Sci.">
        <title>Complete genome sequence of Terriglobus saanensis type strain SP1PR4(T), an Acidobacteria from tundra soil.</title>
        <authorList>
            <person name="Rawat S.R."/>
            <person name="Mannisto M.K."/>
            <person name="Starovoytov V."/>
            <person name="Goodwin L."/>
            <person name="Nolan M."/>
            <person name="Hauser L."/>
            <person name="Land M."/>
            <person name="Davenport K.W."/>
            <person name="Woyke T."/>
            <person name="Haggblom M.M."/>
        </authorList>
    </citation>
    <scope>NUCLEOTIDE SEQUENCE</scope>
    <source>
        <strain evidence="4">ATCC BAA-1853 / DSM 23119 / SP1PR4</strain>
    </source>
</reference>
<dbReference type="SUPFAM" id="SSF53474">
    <property type="entry name" value="alpha/beta-Hydrolases"/>
    <property type="match status" value="1"/>
</dbReference>
<name>E8V233_TERSS</name>
<comment type="similarity">
    <text evidence="1">Belongs to the AB hydrolase superfamily. Bacterial non-heme haloperoxidase / perhydrolase family.</text>
</comment>